<dbReference type="InParanoid" id="D7FLC2"/>
<evidence type="ECO:0000313" key="3">
    <source>
        <dbReference type="Proteomes" id="UP000002630"/>
    </source>
</evidence>
<dbReference type="Proteomes" id="UP000002630">
    <property type="component" value="Unassembled WGS sequence"/>
</dbReference>
<dbReference type="AlphaFoldDB" id="D7FLC2"/>
<sequence length="251" mass="27213">MRSRDATALTVLSVLGVCHSFQVSPISPCRPRHAPCPLLRPRCAQTVCKSAGKDEEEGDGVDYSADPITAFLGKFLPKGEKSNPPQAKDLVFNVGEDAKRRGMAAGEMASALDEALRSNGWFVTGRIDSSLFSEGFFFSDPQVSLTGVDKYAEGVAKLFNQEESRCDVISTEVDGEDIVVNWRLSGRINLPFNPPIKPYIVTTTFERDSDGLLSTQRDEFSIAGWDILLHAVFPGHPFGADPAPPVPPVAS</sequence>
<name>D7FLC2_ECTSI</name>
<evidence type="ECO:0000256" key="1">
    <source>
        <dbReference type="SAM" id="SignalP"/>
    </source>
</evidence>
<evidence type="ECO:0000313" key="2">
    <source>
        <dbReference type="EMBL" id="CBJ29690.1"/>
    </source>
</evidence>
<dbReference type="SUPFAM" id="SSF54427">
    <property type="entry name" value="NTF2-like"/>
    <property type="match status" value="1"/>
</dbReference>
<proteinExistence type="predicted"/>
<dbReference type="PANTHER" id="PTHR34123:SF1">
    <property type="entry name" value="OS04G0578200 PROTEIN"/>
    <property type="match status" value="1"/>
</dbReference>
<dbReference type="PANTHER" id="PTHR34123">
    <property type="entry name" value="OS04G0578200 PROTEIN"/>
    <property type="match status" value="1"/>
</dbReference>
<feature type="chain" id="PRO_5003095263" description="SnoaL-like domain-containing protein" evidence="1">
    <location>
        <begin position="21"/>
        <end position="251"/>
    </location>
</feature>
<organism evidence="2 3">
    <name type="scientific">Ectocarpus siliculosus</name>
    <name type="common">Brown alga</name>
    <name type="synonym">Conferva siliculosa</name>
    <dbReference type="NCBI Taxonomy" id="2880"/>
    <lineage>
        <taxon>Eukaryota</taxon>
        <taxon>Sar</taxon>
        <taxon>Stramenopiles</taxon>
        <taxon>Ochrophyta</taxon>
        <taxon>PX clade</taxon>
        <taxon>Phaeophyceae</taxon>
        <taxon>Ectocarpales</taxon>
        <taxon>Ectocarpaceae</taxon>
        <taxon>Ectocarpus</taxon>
    </lineage>
</organism>
<protein>
    <recommendedName>
        <fullName evidence="4">SnoaL-like domain-containing protein</fullName>
    </recommendedName>
</protein>
<keyword evidence="1" id="KW-0732">Signal</keyword>
<dbReference type="STRING" id="2880.D7FLC2"/>
<dbReference type="EMBL" id="FN649760">
    <property type="protein sequence ID" value="CBJ29690.1"/>
    <property type="molecule type" value="Genomic_DNA"/>
</dbReference>
<keyword evidence="3" id="KW-1185">Reference proteome</keyword>
<evidence type="ECO:0008006" key="4">
    <source>
        <dbReference type="Google" id="ProtNLM"/>
    </source>
</evidence>
<feature type="signal peptide" evidence="1">
    <location>
        <begin position="1"/>
        <end position="20"/>
    </location>
</feature>
<reference evidence="2 3" key="1">
    <citation type="journal article" date="2010" name="Nature">
        <title>The Ectocarpus genome and the independent evolution of multicellularity in brown algae.</title>
        <authorList>
            <person name="Cock J.M."/>
            <person name="Sterck L."/>
            <person name="Rouze P."/>
            <person name="Scornet D."/>
            <person name="Allen A.E."/>
            <person name="Amoutzias G."/>
            <person name="Anthouard V."/>
            <person name="Artiguenave F."/>
            <person name="Aury J.M."/>
            <person name="Badger J.H."/>
            <person name="Beszteri B."/>
            <person name="Billiau K."/>
            <person name="Bonnet E."/>
            <person name="Bothwell J.H."/>
            <person name="Bowler C."/>
            <person name="Boyen C."/>
            <person name="Brownlee C."/>
            <person name="Carrano C.J."/>
            <person name="Charrier B."/>
            <person name="Cho G.Y."/>
            <person name="Coelho S.M."/>
            <person name="Collen J."/>
            <person name="Corre E."/>
            <person name="Da Silva C."/>
            <person name="Delage L."/>
            <person name="Delaroque N."/>
            <person name="Dittami S.M."/>
            <person name="Doulbeau S."/>
            <person name="Elias M."/>
            <person name="Farnham G."/>
            <person name="Gachon C.M."/>
            <person name="Gschloessl B."/>
            <person name="Heesch S."/>
            <person name="Jabbari K."/>
            <person name="Jubin C."/>
            <person name="Kawai H."/>
            <person name="Kimura K."/>
            <person name="Kloareg B."/>
            <person name="Kupper F.C."/>
            <person name="Lang D."/>
            <person name="Le Bail A."/>
            <person name="Leblanc C."/>
            <person name="Lerouge P."/>
            <person name="Lohr M."/>
            <person name="Lopez P.J."/>
            <person name="Martens C."/>
            <person name="Maumus F."/>
            <person name="Michel G."/>
            <person name="Miranda-Saavedra D."/>
            <person name="Morales J."/>
            <person name="Moreau H."/>
            <person name="Motomura T."/>
            <person name="Nagasato C."/>
            <person name="Napoli C.A."/>
            <person name="Nelson D.R."/>
            <person name="Nyvall-Collen P."/>
            <person name="Peters A.F."/>
            <person name="Pommier C."/>
            <person name="Potin P."/>
            <person name="Poulain J."/>
            <person name="Quesneville H."/>
            <person name="Read B."/>
            <person name="Rensing S.A."/>
            <person name="Ritter A."/>
            <person name="Rousvoal S."/>
            <person name="Samanta M."/>
            <person name="Samson G."/>
            <person name="Schroeder D.C."/>
            <person name="Segurens B."/>
            <person name="Strittmatter M."/>
            <person name="Tonon T."/>
            <person name="Tregear J.W."/>
            <person name="Valentin K."/>
            <person name="von Dassow P."/>
            <person name="Yamagishi T."/>
            <person name="Van de Peer Y."/>
            <person name="Wincker P."/>
        </authorList>
    </citation>
    <scope>NUCLEOTIDE SEQUENCE [LARGE SCALE GENOMIC DNA]</scope>
    <source>
        <strain evidence="3">Ec32 / CCAP1310/4</strain>
    </source>
</reference>
<accession>D7FLC2</accession>
<gene>
    <name evidence="2" type="ORF">Esi_0159_0010</name>
</gene>
<dbReference type="OrthoDB" id="348976at2759"/>
<dbReference type="eggNOG" id="ENOG502S4PV">
    <property type="taxonomic scope" value="Eukaryota"/>
</dbReference>
<dbReference type="InterPro" id="IPR032710">
    <property type="entry name" value="NTF2-like_dom_sf"/>
</dbReference>